<protein>
    <submittedName>
        <fullName evidence="6">30S ribosomal protein S1</fullName>
    </submittedName>
</protein>
<feature type="domain" description="S1 motif" evidence="5">
    <location>
        <begin position="336"/>
        <end position="399"/>
    </location>
</feature>
<evidence type="ECO:0000256" key="3">
    <source>
        <dbReference type="ARBA" id="ARBA00023274"/>
    </source>
</evidence>
<evidence type="ECO:0000256" key="1">
    <source>
        <dbReference type="ARBA" id="ARBA00006767"/>
    </source>
</evidence>
<evidence type="ECO:0000313" key="7">
    <source>
        <dbReference type="Proteomes" id="UP000034050"/>
    </source>
</evidence>
<name>A0A0G1CKZ5_9BACT</name>
<dbReference type="GO" id="GO:0022627">
    <property type="term" value="C:cytosolic small ribosomal subunit"/>
    <property type="evidence" value="ECO:0007669"/>
    <property type="project" value="TreeGrafter"/>
</dbReference>
<feature type="domain" description="S1 motif" evidence="5">
    <location>
        <begin position="246"/>
        <end position="319"/>
    </location>
</feature>
<reference evidence="6 7" key="1">
    <citation type="journal article" date="2015" name="Nature">
        <title>rRNA introns, odd ribosomes, and small enigmatic genomes across a large radiation of phyla.</title>
        <authorList>
            <person name="Brown C.T."/>
            <person name="Hug L.A."/>
            <person name="Thomas B.C."/>
            <person name="Sharon I."/>
            <person name="Castelle C.J."/>
            <person name="Singh A."/>
            <person name="Wilkins M.J."/>
            <person name="Williams K.H."/>
            <person name="Banfield J.F."/>
        </authorList>
    </citation>
    <scope>NUCLEOTIDE SEQUENCE [LARGE SCALE GENOMIC DNA]</scope>
</reference>
<keyword evidence="3" id="KW-0687">Ribonucleoprotein</keyword>
<dbReference type="InterPro" id="IPR035104">
    <property type="entry name" value="Ribosomal_protein_S1-like"/>
</dbReference>
<dbReference type="CDD" id="cd04465">
    <property type="entry name" value="S1_RPS1_repeat_ec2_hs2"/>
    <property type="match status" value="1"/>
</dbReference>
<dbReference type="PANTHER" id="PTHR10724">
    <property type="entry name" value="30S RIBOSOMAL PROTEIN S1"/>
    <property type="match status" value="1"/>
</dbReference>
<dbReference type="Gene3D" id="2.40.50.140">
    <property type="entry name" value="Nucleic acid-binding proteins"/>
    <property type="match status" value="4"/>
</dbReference>
<feature type="region of interest" description="Disordered" evidence="4">
    <location>
        <begin position="1"/>
        <end position="59"/>
    </location>
</feature>
<dbReference type="AlphaFoldDB" id="A0A0G1CKZ5"/>
<dbReference type="GO" id="GO:0003729">
    <property type="term" value="F:mRNA binding"/>
    <property type="evidence" value="ECO:0007669"/>
    <property type="project" value="TreeGrafter"/>
</dbReference>
<dbReference type="SUPFAM" id="SSF50249">
    <property type="entry name" value="Nucleic acid-binding proteins"/>
    <property type="match status" value="4"/>
</dbReference>
<dbReference type="GO" id="GO:0003735">
    <property type="term" value="F:structural constituent of ribosome"/>
    <property type="evidence" value="ECO:0007669"/>
    <property type="project" value="TreeGrafter"/>
</dbReference>
<keyword evidence="2 6" id="KW-0689">Ribosomal protein</keyword>
<accession>A0A0G1CKZ5</accession>
<dbReference type="GO" id="GO:0006412">
    <property type="term" value="P:translation"/>
    <property type="evidence" value="ECO:0007669"/>
    <property type="project" value="TreeGrafter"/>
</dbReference>
<dbReference type="PANTHER" id="PTHR10724:SF7">
    <property type="entry name" value="SMALL RIBOSOMAL SUBUNIT PROTEIN BS1C"/>
    <property type="match status" value="1"/>
</dbReference>
<comment type="similarity">
    <text evidence="1">Belongs to the bacterial ribosomal protein bS1 family.</text>
</comment>
<feature type="domain" description="S1 motif" evidence="5">
    <location>
        <begin position="77"/>
        <end position="144"/>
    </location>
</feature>
<feature type="domain" description="S1 motif" evidence="5">
    <location>
        <begin position="162"/>
        <end position="228"/>
    </location>
</feature>
<evidence type="ECO:0000313" key="6">
    <source>
        <dbReference type="EMBL" id="KKS86490.1"/>
    </source>
</evidence>
<dbReference type="PROSITE" id="PS50126">
    <property type="entry name" value="S1"/>
    <property type="match status" value="4"/>
</dbReference>
<proteinExistence type="inferred from homology"/>
<dbReference type="PRINTS" id="PR00681">
    <property type="entry name" value="RIBOSOMALS1"/>
</dbReference>
<gene>
    <name evidence="6" type="ORF">UV61_C0009G0017</name>
</gene>
<comment type="caution">
    <text evidence="6">The sequence shown here is derived from an EMBL/GenBank/DDBJ whole genome shotgun (WGS) entry which is preliminary data.</text>
</comment>
<evidence type="ECO:0000256" key="4">
    <source>
        <dbReference type="SAM" id="MobiDB-lite"/>
    </source>
</evidence>
<dbReference type="SMART" id="SM00316">
    <property type="entry name" value="S1"/>
    <property type="match status" value="4"/>
</dbReference>
<dbReference type="InterPro" id="IPR012340">
    <property type="entry name" value="NA-bd_OB-fold"/>
</dbReference>
<dbReference type="Pfam" id="PF00575">
    <property type="entry name" value="S1"/>
    <property type="match status" value="4"/>
</dbReference>
<organism evidence="6 7">
    <name type="scientific">Candidatus Gottesmanbacteria bacterium GW2011_GWB1_43_11</name>
    <dbReference type="NCBI Taxonomy" id="1618446"/>
    <lineage>
        <taxon>Bacteria</taxon>
        <taxon>Candidatus Gottesmaniibacteriota</taxon>
    </lineage>
</organism>
<dbReference type="Proteomes" id="UP000034050">
    <property type="component" value="Unassembled WGS sequence"/>
</dbReference>
<dbReference type="STRING" id="1618446.UV61_C0009G0017"/>
<dbReference type="InterPro" id="IPR003029">
    <property type="entry name" value="S1_domain"/>
</dbReference>
<dbReference type="EMBL" id="LCFD01000009">
    <property type="protein sequence ID" value="KKS86490.1"/>
    <property type="molecule type" value="Genomic_DNA"/>
</dbReference>
<evidence type="ECO:0000259" key="5">
    <source>
        <dbReference type="PROSITE" id="PS50126"/>
    </source>
</evidence>
<dbReference type="InterPro" id="IPR050437">
    <property type="entry name" value="Ribos_protein_bS1-like"/>
</dbReference>
<sequence>MIKQKSQTKAEIPAKPEEVSLNKSQSLNPKSARDTKSAAKETPSTKTPKEPAKSPEPTSMEELLAQTGYQLKGWQRGTIIKGVVLVVSPRQLLLDIGGKSEAVVHEKELPYIADLTHNLKVGDTISVQVVNPENDRGQTVVSLRKTALNQRWEIMAEKKKKGEVVEVVIRELTRGGFLVDYVGQRGFIPLSQVDAELTKLGDKATGRRISVKIIEVDKDANRLVFSQGPAGVSDKQRAALKLVTLGNVYVAEVTGIAPFGAFVNVKISDGVSIPGLIHISEIAWEKVDSPQTYLKIGQKVDVKAIGADPKIGKLTLSLKQLLADPWLDVTKVFSIDQTVKGKVSRVSQYGIFVSLLPGIDGLIHISKLAPGTEPKAGEEVECMIEDINPDRHKISLSLVTHAKPIGYR</sequence>
<evidence type="ECO:0000256" key="2">
    <source>
        <dbReference type="ARBA" id="ARBA00022980"/>
    </source>
</evidence>